<dbReference type="InterPro" id="IPR014891">
    <property type="entry name" value="DWNN_domain"/>
</dbReference>
<feature type="domain" description="RING-type" evidence="8">
    <location>
        <begin position="214"/>
        <end position="253"/>
    </location>
</feature>
<keyword evidence="3 6" id="KW-0863">Zinc-finger</keyword>
<keyword evidence="5" id="KW-0539">Nucleus</keyword>
<sequence length="725" mass="81922">MAVRFKFRSAAAIDAIDLCGRPSISVRDLRAMIAVRKNLQMCAGFDLVISDADTGQSFGHDDFQIPAGATVVIKRVPAGRDATSDRTDPEVTYVAANKSGRHLEALSASRSKDIGLHPALEFPLYGFAADAGSLNFTVNRKENDAIRVLETSILRCQNFERCDPSNASLKEIAGESRHKLCDNREHQKEVNSNENNERKTKLSEDSYMPAELRCSLCNAIFEEAVMVPCCQHSFCRRCISSALGKQRGCPKCSSMQTSVKDLLPNLSLRQTIKHFLNLQKSIDASYNILHGCALVSDGESGNKPKEVPCAPSIRQQELVCPHSPSTSGTGSNCFISDPSCKYSKKMTDFEVSSSSNFLSRYPQKVEAILPMQRKEKENCLSAQAGQGVPIPPCKLMKLDRNCYMCDSPDHLIRECPYVKTGNAAFLRGMPPYNQGYWHGASISDAGSYVNMYGVLGMMISNPMNYPFSYMGVSPCMAQLYGGMPTPLGFVQMGAAQSHMIPGRESPIPHTEIMNRPDIERKHTKKLRERDQTCDLSEDYCYEGTVRSHKLRFQPNKKSSPFNVEQRTRRKYSNQKHSSPHQMESYEVKNFHSVGHKLEDSLFWSLERNQRTRYSRTSTSELQDMSDGFRRHNGIRESHQWWNSNSGESNSSWKRKHRCNMPFDDEFATLSEKLCYVEQGSHGARQSSQIGKSRIEQFDDHRQEMVDGLEEKYREHHLYSKKMRIC</sequence>
<dbReference type="InterPro" id="IPR013083">
    <property type="entry name" value="Znf_RING/FYVE/PHD"/>
</dbReference>
<dbReference type="GO" id="GO:0061630">
    <property type="term" value="F:ubiquitin protein ligase activity"/>
    <property type="evidence" value="ECO:0007669"/>
    <property type="project" value="InterPro"/>
</dbReference>
<feature type="region of interest" description="Disordered" evidence="7">
    <location>
        <begin position="551"/>
        <end position="582"/>
    </location>
</feature>
<dbReference type="PANTHER" id="PTHR15439">
    <property type="entry name" value="RETINOBLASTOMA-BINDING PROTEIN 6"/>
    <property type="match status" value="1"/>
</dbReference>
<comment type="subcellular location">
    <subcellularLocation>
        <location evidence="1">Nucleus</location>
    </subcellularLocation>
</comment>
<evidence type="ECO:0008006" key="12">
    <source>
        <dbReference type="Google" id="ProtNLM"/>
    </source>
</evidence>
<dbReference type="InterPro" id="IPR001841">
    <property type="entry name" value="Znf_RING"/>
</dbReference>
<dbReference type="EMBL" id="KX156893">
    <property type="protein sequence ID" value="AQX44163.1"/>
    <property type="molecule type" value="mRNA"/>
</dbReference>
<feature type="compositionally biased region" description="Polar residues" evidence="7">
    <location>
        <begin position="555"/>
        <end position="564"/>
    </location>
</feature>
<reference evidence="11" key="1">
    <citation type="submission" date="2016-04" db="EMBL/GenBank/DDBJ databases">
        <title>The entire NDH complex genes in chloroplastic and nuclear genomes are deleted in Dendrobium and Phalaenopsis but existed in Apostasia.</title>
        <authorList>
            <person name="Lin C.-S."/>
            <person name="Chen J.J."/>
            <person name="Chiu C.-C."/>
            <person name="Hsiao H.C."/>
            <person name="Jin X.-H."/>
            <person name="Huang Y.-T."/>
            <person name="Kui L."/>
            <person name="Yang C.-J."/>
            <person name="Depamphilis C.W."/>
            <person name="Leebens-Mack J."/>
            <person name="Wong G.K.-S."/>
            <person name="Hu J.-M."/>
            <person name="Chang W.-J."/>
            <person name="Yang L.-H."/>
            <person name="Wang W."/>
            <person name="Shih M.-C."/>
        </authorList>
    </citation>
    <scope>NUCLEOTIDE SEQUENCE</scope>
</reference>
<evidence type="ECO:0000259" key="10">
    <source>
        <dbReference type="PROSITE" id="PS51282"/>
    </source>
</evidence>
<evidence type="ECO:0000256" key="2">
    <source>
        <dbReference type="ARBA" id="ARBA00022723"/>
    </source>
</evidence>
<dbReference type="Gene3D" id="3.30.40.10">
    <property type="entry name" value="Zinc/RING finger domain, C3HC4 (zinc finger)"/>
    <property type="match status" value="1"/>
</dbReference>
<dbReference type="InterPro" id="IPR033489">
    <property type="entry name" value="RBBP6"/>
</dbReference>
<evidence type="ECO:0000259" key="8">
    <source>
        <dbReference type="PROSITE" id="PS50089"/>
    </source>
</evidence>
<keyword evidence="2" id="KW-0479">Metal-binding</keyword>
<evidence type="ECO:0000256" key="3">
    <source>
        <dbReference type="ARBA" id="ARBA00022771"/>
    </source>
</evidence>
<dbReference type="Pfam" id="PF08783">
    <property type="entry name" value="DWNN"/>
    <property type="match status" value="1"/>
</dbReference>
<evidence type="ECO:0000313" key="11">
    <source>
        <dbReference type="EMBL" id="AQX44163.1"/>
    </source>
</evidence>
<dbReference type="Gene3D" id="3.10.20.90">
    <property type="entry name" value="Phosphatidylinositol 3-kinase Catalytic Subunit, Chain A, domain 1"/>
    <property type="match status" value="1"/>
</dbReference>
<dbReference type="SUPFAM" id="SSF57850">
    <property type="entry name" value="RING/U-box"/>
    <property type="match status" value="1"/>
</dbReference>
<dbReference type="PROSITE" id="PS51282">
    <property type="entry name" value="DWNN"/>
    <property type="match status" value="1"/>
</dbReference>
<dbReference type="SMART" id="SM00184">
    <property type="entry name" value="RING"/>
    <property type="match status" value="1"/>
</dbReference>
<dbReference type="GO" id="GO:0016567">
    <property type="term" value="P:protein ubiquitination"/>
    <property type="evidence" value="ECO:0007669"/>
    <property type="project" value="InterPro"/>
</dbReference>
<dbReference type="InterPro" id="IPR017907">
    <property type="entry name" value="Znf_RING_CS"/>
</dbReference>
<evidence type="ECO:0000256" key="6">
    <source>
        <dbReference type="PROSITE-ProRule" id="PRU00047"/>
    </source>
</evidence>
<accession>A0A1S6YFW1</accession>
<dbReference type="PROSITE" id="PS00518">
    <property type="entry name" value="ZF_RING_1"/>
    <property type="match status" value="1"/>
</dbReference>
<dbReference type="AlphaFoldDB" id="A0A1S6YFW1"/>
<evidence type="ECO:0000256" key="4">
    <source>
        <dbReference type="ARBA" id="ARBA00022833"/>
    </source>
</evidence>
<dbReference type="InterPro" id="IPR001878">
    <property type="entry name" value="Znf_CCHC"/>
</dbReference>
<feature type="region of interest" description="Disordered" evidence="7">
    <location>
        <begin position="183"/>
        <end position="204"/>
    </location>
</feature>
<feature type="domain" description="CCHC-type" evidence="9">
    <location>
        <begin position="402"/>
        <end position="416"/>
    </location>
</feature>
<organism evidence="11">
    <name type="scientific">Apostasia odorata</name>
    <dbReference type="NCBI Taxonomy" id="280455"/>
    <lineage>
        <taxon>Eukaryota</taxon>
        <taxon>Viridiplantae</taxon>
        <taxon>Streptophyta</taxon>
        <taxon>Embryophyta</taxon>
        <taxon>Tracheophyta</taxon>
        <taxon>Spermatophyta</taxon>
        <taxon>Magnoliopsida</taxon>
        <taxon>Liliopsida</taxon>
        <taxon>Asparagales</taxon>
        <taxon>Orchidaceae</taxon>
        <taxon>Apostasioideae</taxon>
        <taxon>Apostasia</taxon>
    </lineage>
</organism>
<evidence type="ECO:0000256" key="5">
    <source>
        <dbReference type="ARBA" id="ARBA00023242"/>
    </source>
</evidence>
<dbReference type="GO" id="GO:0006511">
    <property type="term" value="P:ubiquitin-dependent protein catabolic process"/>
    <property type="evidence" value="ECO:0007669"/>
    <property type="project" value="TreeGrafter"/>
</dbReference>
<dbReference type="GO" id="GO:0003676">
    <property type="term" value="F:nucleic acid binding"/>
    <property type="evidence" value="ECO:0007669"/>
    <property type="project" value="InterPro"/>
</dbReference>
<dbReference type="GO" id="GO:0008270">
    <property type="term" value="F:zinc ion binding"/>
    <property type="evidence" value="ECO:0007669"/>
    <property type="project" value="UniProtKB-KW"/>
</dbReference>
<dbReference type="CDD" id="cd16620">
    <property type="entry name" value="vRING-HC-C4C4_RBBP6"/>
    <property type="match status" value="1"/>
</dbReference>
<dbReference type="PROSITE" id="PS50089">
    <property type="entry name" value="ZF_RING_2"/>
    <property type="match status" value="1"/>
</dbReference>
<evidence type="ECO:0000256" key="7">
    <source>
        <dbReference type="SAM" id="MobiDB-lite"/>
    </source>
</evidence>
<protein>
    <recommendedName>
        <fullName evidence="12">DWNN domain-containing protein</fullName>
    </recommendedName>
</protein>
<dbReference type="PROSITE" id="PS50158">
    <property type="entry name" value="ZF_CCHC"/>
    <property type="match status" value="1"/>
</dbReference>
<dbReference type="SMART" id="SM01180">
    <property type="entry name" value="DWNN"/>
    <property type="match status" value="1"/>
</dbReference>
<dbReference type="GO" id="GO:0005634">
    <property type="term" value="C:nucleus"/>
    <property type="evidence" value="ECO:0007669"/>
    <property type="project" value="UniProtKB-SubCell"/>
</dbReference>
<proteinExistence type="evidence at transcript level"/>
<keyword evidence="4" id="KW-0862">Zinc</keyword>
<dbReference type="Pfam" id="PF13923">
    <property type="entry name" value="zf-C3HC4_2"/>
    <property type="match status" value="1"/>
</dbReference>
<dbReference type="PANTHER" id="PTHR15439:SF11">
    <property type="entry name" value="E3 UBIQUITIN LIGASE PQT3-LIKE ISOFORM X1"/>
    <property type="match status" value="1"/>
</dbReference>
<evidence type="ECO:0000259" key="9">
    <source>
        <dbReference type="PROSITE" id="PS50158"/>
    </source>
</evidence>
<feature type="domain" description="DWNN" evidence="10">
    <location>
        <begin position="3"/>
        <end position="77"/>
    </location>
</feature>
<evidence type="ECO:0000256" key="1">
    <source>
        <dbReference type="ARBA" id="ARBA00004123"/>
    </source>
</evidence>
<dbReference type="GO" id="GO:0006397">
    <property type="term" value="P:mRNA processing"/>
    <property type="evidence" value="ECO:0007669"/>
    <property type="project" value="InterPro"/>
</dbReference>
<name>A0A1S6YFW1_9ASPA</name>